<feature type="domain" description="HPP transmembrane region" evidence="3">
    <location>
        <begin position="35"/>
        <end position="201"/>
    </location>
</feature>
<keyword evidence="2" id="KW-1133">Transmembrane helix</keyword>
<sequence length="328" mass="36591">MKGLLPKRKIPYHKDHRIPHYFRKMLGSYRGLFPKVPSFRSIMWSFIASFAGISLVTALSYNVSVFVSQHLPTMIGSFGASAVLIYGAIDSPLSQPRNFMGGHLISAFIGVSIGKICSGIFNQPDNFLWLQGALSVSLSIVAMQITGTVHPPGGATALIAVTSGSKILDLGYLYMAIPVLFGTGLMLIVALLINNIQRQYPMYWFFPRKPDIIIEDHSDSDSGSNDDSRLECHLDHGEMYEPTIFEHSEAKKAIEHNDDKLGMDILNSATLENNSNVVIEVDREAAPEIDSSIQYKEMAEMYRIKFEEVQAHLKTLEKELEAVRRSHL</sequence>
<keyword evidence="5" id="KW-1185">Reference proteome</keyword>
<evidence type="ECO:0000256" key="2">
    <source>
        <dbReference type="SAM" id="Phobius"/>
    </source>
</evidence>
<gene>
    <name evidence="4" type="ORF">K7432_010406</name>
</gene>
<feature type="transmembrane region" description="Helical" evidence="2">
    <location>
        <begin position="42"/>
        <end position="63"/>
    </location>
</feature>
<dbReference type="EMBL" id="JASJQH010007591">
    <property type="protein sequence ID" value="KAK9704058.1"/>
    <property type="molecule type" value="Genomic_DNA"/>
</dbReference>
<comment type="caution">
    <text evidence="4">The sequence shown here is derived from an EMBL/GenBank/DDBJ whole genome shotgun (WGS) entry which is preliminary data.</text>
</comment>
<dbReference type="InterPro" id="IPR058581">
    <property type="entry name" value="TM_HPP"/>
</dbReference>
<name>A0ABR2VVJ8_9FUNG</name>
<keyword evidence="2" id="KW-0472">Membrane</keyword>
<dbReference type="Pfam" id="PF04982">
    <property type="entry name" value="TM_HPP"/>
    <property type="match status" value="1"/>
</dbReference>
<feature type="transmembrane region" description="Helical" evidence="2">
    <location>
        <begin position="172"/>
        <end position="193"/>
    </location>
</feature>
<evidence type="ECO:0000256" key="1">
    <source>
        <dbReference type="SAM" id="Coils"/>
    </source>
</evidence>
<dbReference type="InterPro" id="IPR007065">
    <property type="entry name" value="HPP"/>
</dbReference>
<evidence type="ECO:0000259" key="3">
    <source>
        <dbReference type="Pfam" id="PF04982"/>
    </source>
</evidence>
<proteinExistence type="predicted"/>
<keyword evidence="1" id="KW-0175">Coiled coil</keyword>
<reference evidence="4 5" key="1">
    <citation type="submission" date="2023-04" db="EMBL/GenBank/DDBJ databases">
        <title>Genome of Basidiobolus ranarum AG-B5.</title>
        <authorList>
            <person name="Stajich J.E."/>
            <person name="Carter-House D."/>
            <person name="Gryganskyi A."/>
        </authorList>
    </citation>
    <scope>NUCLEOTIDE SEQUENCE [LARGE SCALE GENOMIC DNA]</scope>
    <source>
        <strain evidence="4 5">AG-B5</strain>
    </source>
</reference>
<protein>
    <recommendedName>
        <fullName evidence="3">HPP transmembrane region domain-containing protein</fullName>
    </recommendedName>
</protein>
<evidence type="ECO:0000313" key="5">
    <source>
        <dbReference type="Proteomes" id="UP001479436"/>
    </source>
</evidence>
<dbReference type="Proteomes" id="UP001479436">
    <property type="component" value="Unassembled WGS sequence"/>
</dbReference>
<feature type="transmembrane region" description="Helical" evidence="2">
    <location>
        <begin position="101"/>
        <end position="121"/>
    </location>
</feature>
<evidence type="ECO:0000313" key="4">
    <source>
        <dbReference type="EMBL" id="KAK9704058.1"/>
    </source>
</evidence>
<feature type="coiled-coil region" evidence="1">
    <location>
        <begin position="299"/>
        <end position="326"/>
    </location>
</feature>
<dbReference type="PANTHER" id="PTHR33741">
    <property type="entry name" value="TRANSMEMBRANE PROTEIN DDB_G0269096-RELATED"/>
    <property type="match status" value="1"/>
</dbReference>
<accession>A0ABR2VVJ8</accession>
<keyword evidence="2" id="KW-0812">Transmembrane</keyword>
<dbReference type="PANTHER" id="PTHR33741:SF5">
    <property type="entry name" value="TRANSMEMBRANE PROTEIN DDB_G0269096-RELATED"/>
    <property type="match status" value="1"/>
</dbReference>
<organism evidence="4 5">
    <name type="scientific">Basidiobolus ranarum</name>
    <dbReference type="NCBI Taxonomy" id="34480"/>
    <lineage>
        <taxon>Eukaryota</taxon>
        <taxon>Fungi</taxon>
        <taxon>Fungi incertae sedis</taxon>
        <taxon>Zoopagomycota</taxon>
        <taxon>Entomophthoromycotina</taxon>
        <taxon>Basidiobolomycetes</taxon>
        <taxon>Basidiobolales</taxon>
        <taxon>Basidiobolaceae</taxon>
        <taxon>Basidiobolus</taxon>
    </lineage>
</organism>
<feature type="transmembrane region" description="Helical" evidence="2">
    <location>
        <begin position="69"/>
        <end position="89"/>
    </location>
</feature>